<keyword evidence="3" id="KW-1185">Reference proteome</keyword>
<dbReference type="HOGENOM" id="CLU_1290152_0_0_1"/>
<feature type="region of interest" description="Disordered" evidence="1">
    <location>
        <begin position="1"/>
        <end position="81"/>
    </location>
</feature>
<name>B4JY68_DROGR</name>
<dbReference type="KEGG" id="dgr:6569890"/>
<feature type="compositionally biased region" description="Polar residues" evidence="1">
    <location>
        <begin position="14"/>
        <end position="23"/>
    </location>
</feature>
<dbReference type="STRING" id="7222.B4JY68"/>
<reference evidence="2 3" key="1">
    <citation type="journal article" date="2007" name="Nature">
        <title>Evolution of genes and genomes on the Drosophila phylogeny.</title>
        <authorList>
            <consortium name="Drosophila 12 Genomes Consortium"/>
            <person name="Clark A.G."/>
            <person name="Eisen M.B."/>
            <person name="Smith D.R."/>
            <person name="Bergman C.M."/>
            <person name="Oliver B."/>
            <person name="Markow T.A."/>
            <person name="Kaufman T.C."/>
            <person name="Kellis M."/>
            <person name="Gelbart W."/>
            <person name="Iyer V.N."/>
            <person name="Pollard D.A."/>
            <person name="Sackton T.B."/>
            <person name="Larracuente A.M."/>
            <person name="Singh N.D."/>
            <person name="Abad J.P."/>
            <person name="Abt D.N."/>
            <person name="Adryan B."/>
            <person name="Aguade M."/>
            <person name="Akashi H."/>
            <person name="Anderson W.W."/>
            <person name="Aquadro C.F."/>
            <person name="Ardell D.H."/>
            <person name="Arguello R."/>
            <person name="Artieri C.G."/>
            <person name="Barbash D.A."/>
            <person name="Barker D."/>
            <person name="Barsanti P."/>
            <person name="Batterham P."/>
            <person name="Batzoglou S."/>
            <person name="Begun D."/>
            <person name="Bhutkar A."/>
            <person name="Blanco E."/>
            <person name="Bosak S.A."/>
            <person name="Bradley R.K."/>
            <person name="Brand A.D."/>
            <person name="Brent M.R."/>
            <person name="Brooks A.N."/>
            <person name="Brown R.H."/>
            <person name="Butlin R.K."/>
            <person name="Caggese C."/>
            <person name="Calvi B.R."/>
            <person name="Bernardo de Carvalho A."/>
            <person name="Caspi A."/>
            <person name="Castrezana S."/>
            <person name="Celniker S.E."/>
            <person name="Chang J.L."/>
            <person name="Chapple C."/>
            <person name="Chatterji S."/>
            <person name="Chinwalla A."/>
            <person name="Civetta A."/>
            <person name="Clifton S.W."/>
            <person name="Comeron J.M."/>
            <person name="Costello J.C."/>
            <person name="Coyne J.A."/>
            <person name="Daub J."/>
            <person name="David R.G."/>
            <person name="Delcher A.L."/>
            <person name="Delehaunty K."/>
            <person name="Do C.B."/>
            <person name="Ebling H."/>
            <person name="Edwards K."/>
            <person name="Eickbush T."/>
            <person name="Evans J.D."/>
            <person name="Filipski A."/>
            <person name="Findeiss S."/>
            <person name="Freyhult E."/>
            <person name="Fulton L."/>
            <person name="Fulton R."/>
            <person name="Garcia A.C."/>
            <person name="Gardiner A."/>
            <person name="Garfield D.A."/>
            <person name="Garvin B.E."/>
            <person name="Gibson G."/>
            <person name="Gilbert D."/>
            <person name="Gnerre S."/>
            <person name="Godfrey J."/>
            <person name="Good R."/>
            <person name="Gotea V."/>
            <person name="Gravely B."/>
            <person name="Greenberg A.J."/>
            <person name="Griffiths-Jones S."/>
            <person name="Gross S."/>
            <person name="Guigo R."/>
            <person name="Gustafson E.A."/>
            <person name="Haerty W."/>
            <person name="Hahn M.W."/>
            <person name="Halligan D.L."/>
            <person name="Halpern A.L."/>
            <person name="Halter G.M."/>
            <person name="Han M.V."/>
            <person name="Heger A."/>
            <person name="Hillier L."/>
            <person name="Hinrichs A.S."/>
            <person name="Holmes I."/>
            <person name="Hoskins R.A."/>
            <person name="Hubisz M.J."/>
            <person name="Hultmark D."/>
            <person name="Huntley M.A."/>
            <person name="Jaffe D.B."/>
            <person name="Jagadeeshan S."/>
            <person name="Jeck W.R."/>
            <person name="Johnson J."/>
            <person name="Jones C.D."/>
            <person name="Jordan W.C."/>
            <person name="Karpen G.H."/>
            <person name="Kataoka E."/>
            <person name="Keightley P.D."/>
            <person name="Kheradpour P."/>
            <person name="Kirkness E.F."/>
            <person name="Koerich L.B."/>
            <person name="Kristiansen K."/>
            <person name="Kudrna D."/>
            <person name="Kulathinal R.J."/>
            <person name="Kumar S."/>
            <person name="Kwok R."/>
            <person name="Lander E."/>
            <person name="Langley C.H."/>
            <person name="Lapoint R."/>
            <person name="Lazzaro B.P."/>
            <person name="Lee S.J."/>
            <person name="Levesque L."/>
            <person name="Li R."/>
            <person name="Lin C.F."/>
            <person name="Lin M.F."/>
            <person name="Lindblad-Toh K."/>
            <person name="Llopart A."/>
            <person name="Long M."/>
            <person name="Low L."/>
            <person name="Lozovsky E."/>
            <person name="Lu J."/>
            <person name="Luo M."/>
            <person name="Machado C.A."/>
            <person name="Makalowski W."/>
            <person name="Marzo M."/>
            <person name="Matsuda M."/>
            <person name="Matzkin L."/>
            <person name="McAllister B."/>
            <person name="McBride C.S."/>
            <person name="McKernan B."/>
            <person name="McKernan K."/>
            <person name="Mendez-Lago M."/>
            <person name="Minx P."/>
            <person name="Mollenhauer M.U."/>
            <person name="Montooth K."/>
            <person name="Mount S.M."/>
            <person name="Mu X."/>
            <person name="Myers E."/>
            <person name="Negre B."/>
            <person name="Newfeld S."/>
            <person name="Nielsen R."/>
            <person name="Noor M.A."/>
            <person name="O'Grady P."/>
            <person name="Pachter L."/>
            <person name="Papaceit M."/>
            <person name="Parisi M.J."/>
            <person name="Parisi M."/>
            <person name="Parts L."/>
            <person name="Pedersen J.S."/>
            <person name="Pesole G."/>
            <person name="Phillippy A.M."/>
            <person name="Ponting C.P."/>
            <person name="Pop M."/>
            <person name="Porcelli D."/>
            <person name="Powell J.R."/>
            <person name="Prohaska S."/>
            <person name="Pruitt K."/>
            <person name="Puig M."/>
            <person name="Quesneville H."/>
            <person name="Ram K.R."/>
            <person name="Rand D."/>
            <person name="Rasmussen M.D."/>
            <person name="Reed L.K."/>
            <person name="Reenan R."/>
            <person name="Reily A."/>
            <person name="Remington K.A."/>
            <person name="Rieger T.T."/>
            <person name="Ritchie M.G."/>
            <person name="Robin C."/>
            <person name="Rogers Y.H."/>
            <person name="Rohde C."/>
            <person name="Rozas J."/>
            <person name="Rubenfield M.J."/>
            <person name="Ruiz A."/>
            <person name="Russo S."/>
            <person name="Salzberg S.L."/>
            <person name="Sanchez-Gracia A."/>
            <person name="Saranga D.J."/>
            <person name="Sato H."/>
            <person name="Schaeffer S.W."/>
            <person name="Schatz M.C."/>
            <person name="Schlenke T."/>
            <person name="Schwartz R."/>
            <person name="Segarra C."/>
            <person name="Singh R.S."/>
            <person name="Sirot L."/>
            <person name="Sirota M."/>
            <person name="Sisneros N.B."/>
            <person name="Smith C.D."/>
            <person name="Smith T.F."/>
            <person name="Spieth J."/>
            <person name="Stage D.E."/>
            <person name="Stark A."/>
            <person name="Stephan W."/>
            <person name="Strausberg R.L."/>
            <person name="Strempel S."/>
            <person name="Sturgill D."/>
            <person name="Sutton G."/>
            <person name="Sutton G.G."/>
            <person name="Tao W."/>
            <person name="Teichmann S."/>
            <person name="Tobari Y.N."/>
            <person name="Tomimura Y."/>
            <person name="Tsolas J.M."/>
            <person name="Valente V.L."/>
            <person name="Venter E."/>
            <person name="Venter J.C."/>
            <person name="Vicario S."/>
            <person name="Vieira F.G."/>
            <person name="Vilella A.J."/>
            <person name="Villasante A."/>
            <person name="Walenz B."/>
            <person name="Wang J."/>
            <person name="Wasserman M."/>
            <person name="Watts T."/>
            <person name="Wilson D."/>
            <person name="Wilson R.K."/>
            <person name="Wing R.A."/>
            <person name="Wolfner M.F."/>
            <person name="Wong A."/>
            <person name="Wong G.K."/>
            <person name="Wu C.I."/>
            <person name="Wu G."/>
            <person name="Yamamoto D."/>
            <person name="Yang H.P."/>
            <person name="Yang S.P."/>
            <person name="Yorke J.A."/>
            <person name="Yoshida K."/>
            <person name="Zdobnov E."/>
            <person name="Zhang P."/>
            <person name="Zhang Y."/>
            <person name="Zimin A.V."/>
            <person name="Baldwin J."/>
            <person name="Abdouelleil A."/>
            <person name="Abdulkadir J."/>
            <person name="Abebe A."/>
            <person name="Abera B."/>
            <person name="Abreu J."/>
            <person name="Acer S.C."/>
            <person name="Aftuck L."/>
            <person name="Alexander A."/>
            <person name="An P."/>
            <person name="Anderson E."/>
            <person name="Anderson S."/>
            <person name="Arachi H."/>
            <person name="Azer M."/>
            <person name="Bachantsang P."/>
            <person name="Barry A."/>
            <person name="Bayul T."/>
            <person name="Berlin A."/>
            <person name="Bessette D."/>
            <person name="Bloom T."/>
            <person name="Blye J."/>
            <person name="Boguslavskiy L."/>
            <person name="Bonnet C."/>
            <person name="Boukhgalter B."/>
            <person name="Bourzgui I."/>
            <person name="Brown A."/>
            <person name="Cahill P."/>
            <person name="Channer S."/>
            <person name="Cheshatsang Y."/>
            <person name="Chuda L."/>
            <person name="Citroen M."/>
            <person name="Collymore A."/>
            <person name="Cooke P."/>
            <person name="Costello M."/>
            <person name="D'Aco K."/>
            <person name="Daza R."/>
            <person name="De Haan G."/>
            <person name="DeGray S."/>
            <person name="DeMaso C."/>
            <person name="Dhargay N."/>
            <person name="Dooley K."/>
            <person name="Dooley E."/>
            <person name="Doricent M."/>
            <person name="Dorje P."/>
            <person name="Dorjee K."/>
            <person name="Dupes A."/>
            <person name="Elong R."/>
            <person name="Falk J."/>
            <person name="Farina A."/>
            <person name="Faro S."/>
            <person name="Ferguson D."/>
            <person name="Fisher S."/>
            <person name="Foley C.D."/>
            <person name="Franke A."/>
            <person name="Friedrich D."/>
            <person name="Gadbois L."/>
            <person name="Gearin G."/>
            <person name="Gearin C.R."/>
            <person name="Giannoukos G."/>
            <person name="Goode T."/>
            <person name="Graham J."/>
            <person name="Grandbois E."/>
            <person name="Grewal S."/>
            <person name="Gyaltsen K."/>
            <person name="Hafez N."/>
            <person name="Hagos B."/>
            <person name="Hall J."/>
            <person name="Henson C."/>
            <person name="Hollinger A."/>
            <person name="Honan T."/>
            <person name="Huard M.D."/>
            <person name="Hughes L."/>
            <person name="Hurhula B."/>
            <person name="Husby M.E."/>
            <person name="Kamat A."/>
            <person name="Kanga B."/>
            <person name="Kashin S."/>
            <person name="Khazanovich D."/>
            <person name="Kisner P."/>
            <person name="Lance K."/>
            <person name="Lara M."/>
            <person name="Lee W."/>
            <person name="Lennon N."/>
            <person name="Letendre F."/>
            <person name="LeVine R."/>
            <person name="Lipovsky A."/>
            <person name="Liu X."/>
            <person name="Liu J."/>
            <person name="Liu S."/>
            <person name="Lokyitsang T."/>
            <person name="Lokyitsang Y."/>
            <person name="Lubonja R."/>
            <person name="Lui A."/>
            <person name="MacDonald P."/>
            <person name="Magnisalis V."/>
            <person name="Maru K."/>
            <person name="Matthews C."/>
            <person name="McCusker W."/>
            <person name="McDonough S."/>
            <person name="Mehta T."/>
            <person name="Meldrim J."/>
            <person name="Meneus L."/>
            <person name="Mihai O."/>
            <person name="Mihalev A."/>
            <person name="Mihova T."/>
            <person name="Mittelman R."/>
            <person name="Mlenga V."/>
            <person name="Montmayeur A."/>
            <person name="Mulrain L."/>
            <person name="Navidi A."/>
            <person name="Naylor J."/>
            <person name="Negash T."/>
            <person name="Nguyen T."/>
            <person name="Nguyen N."/>
            <person name="Nicol R."/>
            <person name="Norbu C."/>
            <person name="Norbu N."/>
            <person name="Novod N."/>
            <person name="O'Neill B."/>
            <person name="Osman S."/>
            <person name="Markiewicz E."/>
            <person name="Oyono O.L."/>
            <person name="Patti C."/>
            <person name="Phunkhang P."/>
            <person name="Pierre F."/>
            <person name="Priest M."/>
            <person name="Raghuraman S."/>
            <person name="Rege F."/>
            <person name="Reyes R."/>
            <person name="Rise C."/>
            <person name="Rogov P."/>
            <person name="Ross K."/>
            <person name="Ryan E."/>
            <person name="Settipalli S."/>
            <person name="Shea T."/>
            <person name="Sherpa N."/>
            <person name="Shi L."/>
            <person name="Shih D."/>
            <person name="Sparrow T."/>
            <person name="Spaulding J."/>
            <person name="Stalker J."/>
            <person name="Stange-Thomann N."/>
            <person name="Stavropoulos S."/>
            <person name="Stone C."/>
            <person name="Strader C."/>
            <person name="Tesfaye S."/>
            <person name="Thomson T."/>
            <person name="Thoulutsang Y."/>
            <person name="Thoulutsang D."/>
            <person name="Topham K."/>
            <person name="Topping I."/>
            <person name="Tsamla T."/>
            <person name="Vassiliev H."/>
            <person name="Vo A."/>
            <person name="Wangchuk T."/>
            <person name="Wangdi T."/>
            <person name="Weiand M."/>
            <person name="Wilkinson J."/>
            <person name="Wilson A."/>
            <person name="Yadav S."/>
            <person name="Young G."/>
            <person name="Yu Q."/>
            <person name="Zembek L."/>
            <person name="Zhong D."/>
            <person name="Zimmer A."/>
            <person name="Zwirko Z."/>
            <person name="Jaffe D.B."/>
            <person name="Alvarez P."/>
            <person name="Brockman W."/>
            <person name="Butler J."/>
            <person name="Chin C."/>
            <person name="Gnerre S."/>
            <person name="Grabherr M."/>
            <person name="Kleber M."/>
            <person name="Mauceli E."/>
            <person name="MacCallum I."/>
        </authorList>
    </citation>
    <scope>NUCLEOTIDE SEQUENCE [LARGE SCALE GENOMIC DNA]</scope>
    <source>
        <strain evidence="3">Tucson 15287-2541.00</strain>
    </source>
</reference>
<dbReference type="InParanoid" id="B4JY68"/>
<accession>B4JY68</accession>
<dbReference type="Proteomes" id="UP000001070">
    <property type="component" value="Unassembled WGS sequence"/>
</dbReference>
<gene>
    <name evidence="2" type="primary">Dgri\GH14073</name>
    <name evidence="2" type="ORF">Dgri_GH14073</name>
</gene>
<feature type="compositionally biased region" description="Low complexity" evidence="1">
    <location>
        <begin position="56"/>
        <end position="81"/>
    </location>
</feature>
<dbReference type="eggNOG" id="ENOG502T930">
    <property type="taxonomic scope" value="Eukaryota"/>
</dbReference>
<dbReference type="EMBL" id="CH916377">
    <property type="protein sequence ID" value="EDV90630.1"/>
    <property type="molecule type" value="Genomic_DNA"/>
</dbReference>
<evidence type="ECO:0000256" key="1">
    <source>
        <dbReference type="SAM" id="MobiDB-lite"/>
    </source>
</evidence>
<dbReference type="FunCoup" id="B4JY68">
    <property type="interactions" value="1"/>
</dbReference>
<dbReference type="PhylomeDB" id="B4JY68"/>
<dbReference type="OrthoDB" id="7898081at2759"/>
<evidence type="ECO:0000313" key="3">
    <source>
        <dbReference type="Proteomes" id="UP000001070"/>
    </source>
</evidence>
<protein>
    <submittedName>
        <fullName evidence="2">GH14073</fullName>
    </submittedName>
</protein>
<evidence type="ECO:0000313" key="2">
    <source>
        <dbReference type="EMBL" id="EDV90630.1"/>
    </source>
</evidence>
<dbReference type="OMA" id="GNTHAPE"/>
<dbReference type="AlphaFoldDB" id="B4JY68"/>
<sequence>MPVTIYAADEQTTDETVVPTTPNDVPGNTHAPETEPTIVTDEPTETTTERDESTTVDDIPTVTPTDLPVTPTGATVNPTTPATGTTVPAKCLYQSMTWAAEDLRKYYWCLNDKPRLSTCKEDYYYVNNATVSGCIPAAKMNPACVNLDIAVGPCEGINLKQPQASYILTNFWLCTEAGAEPVELTCVEDKAFIKQDGYLGCFDWATWRSLRSCN</sequence>
<proteinExistence type="predicted"/>
<organism evidence="3">
    <name type="scientific">Drosophila grimshawi</name>
    <name type="common">Hawaiian fruit fly</name>
    <name type="synonym">Idiomyia grimshawi</name>
    <dbReference type="NCBI Taxonomy" id="7222"/>
    <lineage>
        <taxon>Eukaryota</taxon>
        <taxon>Metazoa</taxon>
        <taxon>Ecdysozoa</taxon>
        <taxon>Arthropoda</taxon>
        <taxon>Hexapoda</taxon>
        <taxon>Insecta</taxon>
        <taxon>Pterygota</taxon>
        <taxon>Neoptera</taxon>
        <taxon>Endopterygota</taxon>
        <taxon>Diptera</taxon>
        <taxon>Brachycera</taxon>
        <taxon>Muscomorpha</taxon>
        <taxon>Ephydroidea</taxon>
        <taxon>Drosophilidae</taxon>
        <taxon>Drosophila</taxon>
        <taxon>Hawaiian Drosophila</taxon>
    </lineage>
</organism>